<protein>
    <recommendedName>
        <fullName evidence="4">PNPLA domain-containing protein</fullName>
    </recommendedName>
</protein>
<accession>A0A158L291</accession>
<evidence type="ECO:0000313" key="6">
    <source>
        <dbReference type="Proteomes" id="UP000054770"/>
    </source>
</evidence>
<proteinExistence type="predicted"/>
<feature type="transmembrane region" description="Helical" evidence="3">
    <location>
        <begin position="589"/>
        <end position="607"/>
    </location>
</feature>
<dbReference type="PANTHER" id="PTHR10728">
    <property type="entry name" value="CYTOSOLIC PHOSPHOLIPASE A2"/>
    <property type="match status" value="1"/>
</dbReference>
<dbReference type="SUPFAM" id="SSF52151">
    <property type="entry name" value="FabD/lysophospholipase-like"/>
    <property type="match status" value="1"/>
</dbReference>
<dbReference type="InterPro" id="IPR016035">
    <property type="entry name" value="Acyl_Trfase/lysoPLipase"/>
</dbReference>
<dbReference type="GO" id="GO:0046475">
    <property type="term" value="P:glycerophospholipid catabolic process"/>
    <property type="evidence" value="ECO:0007669"/>
    <property type="project" value="TreeGrafter"/>
</dbReference>
<feature type="transmembrane region" description="Helical" evidence="3">
    <location>
        <begin position="407"/>
        <end position="431"/>
    </location>
</feature>
<feature type="transmembrane region" description="Helical" evidence="3">
    <location>
        <begin position="318"/>
        <end position="340"/>
    </location>
</feature>
<keyword evidence="3" id="KW-0472">Membrane</keyword>
<dbReference type="Gene3D" id="3.40.1090.10">
    <property type="entry name" value="Cytosolic phospholipase A2 catalytic domain"/>
    <property type="match status" value="2"/>
</dbReference>
<sequence length="1003" mass="110229">MNTPDAGLRDSVVAPDERSDLGASKRAGTTSCGCSVNDPPLDFAQVRKEELAALGVDESKGQHPSGIARSGGGIRSATFCLGVLQAVAAEDQLTEFDYMSTVSGGGYIGSMLTAWVCKEPGGISDVQEKLKRSVTPDCDKSVEEPQEIVWLRRYSNYLTPKLGMLSLDTLTLVLAWTRNVMLNWIVLISAWWLLLTLPKWFVVGAELGATFCRPQCASLLSAVARTSHDAAFIGICTATLFVWIVAATAFHLDVLARQKQCVQNRSLGARIVLKLIQKNNLLANCTLVAPIALWCIFATKWLLLAKSVGEWKNAYSTAVLWTGAIALIVTLLVNAIFPLLRVCGLYRTSAPESTLYSQVERAAYAVVFALTASLAALGAGIAMLAILKAEHLSSIDGWAMSAPLVWAFVPLIVLLVYSISNVLFVGLIGSLYHDRVREWWSRLSARLLVVALYWLLLFSFAFYIPVITQWALKSIPYWLSLTSVGWVVTTAWGALRTAPQKASAESRQRYGALLNIASGVAVLLILAFLAALFDEVILIWSASASSATPVFGSELTTGTLPTFMEVSGVAQQHLLAMTVTGWSFAGRDFPVLLLVFVALVVAFLLFGKRLDVNKFSLQSVYKNRLVRCYLGATNKDRVANPFTGFDITDDLLFSKMKSPSTNVRPLQIFNTAMNLTQGRNLAWQERKAASFSFSRLHVGYELSSLEGDATERTTPAMRVSDRCGYRRTTSYASKLDQEDGGVSLGTAMAISGAAVSSNMGYHTRPTLSFLLTMFNLRLGKWCPNPRRESYMLTRSGFAPFRLLEELGGRVNEDKPYVYLSDGGHFDNTGIYELVRRQCRYILVVDAAADPERAFEDLGAAVRKCRVDFGAEIDVNINSLRGIPPDRLSEATCLRGTITYRDNSSGEIVVIKASMCKERREPADVQSYASRYLSFPQQSTADQFFDESQFESYRKLGFCAGRAATPYFPNNLKPLVKCTGKSAAAGDDERMHLSCDHLRVPWIP</sequence>
<dbReference type="RefSeq" id="WP_087649966.1">
    <property type="nucleotide sequence ID" value="NZ_FCON02000254.1"/>
</dbReference>
<reference evidence="5" key="1">
    <citation type="submission" date="2016-01" db="EMBL/GenBank/DDBJ databases">
        <authorList>
            <person name="Peeters C."/>
        </authorList>
    </citation>
    <scope>NUCLEOTIDE SEQUENCE [LARGE SCALE GENOMIC DNA]</scope>
    <source>
        <strain evidence="5">LMG 22940</strain>
    </source>
</reference>
<feature type="region of interest" description="Disordered" evidence="2">
    <location>
        <begin position="1"/>
        <end position="32"/>
    </location>
</feature>
<evidence type="ECO:0000313" key="5">
    <source>
        <dbReference type="EMBL" id="SAL86950.1"/>
    </source>
</evidence>
<comment type="caution">
    <text evidence="5">The sequence shown here is derived from an EMBL/GenBank/DDBJ whole genome shotgun (WGS) entry which is preliminary data.</text>
</comment>
<feature type="transmembrane region" description="Helical" evidence="3">
    <location>
        <begin position="170"/>
        <end position="194"/>
    </location>
</feature>
<feature type="transmembrane region" description="Helical" evidence="3">
    <location>
        <begin position="477"/>
        <end position="498"/>
    </location>
</feature>
<evidence type="ECO:0000256" key="1">
    <source>
        <dbReference type="ARBA" id="ARBA00023098"/>
    </source>
</evidence>
<evidence type="ECO:0000256" key="2">
    <source>
        <dbReference type="SAM" id="MobiDB-lite"/>
    </source>
</evidence>
<dbReference type="GO" id="GO:0004623">
    <property type="term" value="F:phospholipase A2 activity"/>
    <property type="evidence" value="ECO:0007669"/>
    <property type="project" value="TreeGrafter"/>
</dbReference>
<feature type="transmembrane region" description="Helical" evidence="3">
    <location>
        <begin position="281"/>
        <end position="303"/>
    </location>
</feature>
<keyword evidence="1" id="KW-0443">Lipid metabolism</keyword>
<dbReference type="GO" id="GO:0005829">
    <property type="term" value="C:cytosol"/>
    <property type="evidence" value="ECO:0007669"/>
    <property type="project" value="TreeGrafter"/>
</dbReference>
<dbReference type="Pfam" id="PF01734">
    <property type="entry name" value="Patatin"/>
    <property type="match status" value="1"/>
</dbReference>
<feature type="transmembrane region" description="Helical" evidence="3">
    <location>
        <begin position="510"/>
        <end position="533"/>
    </location>
</feature>
<organism evidence="5 6">
    <name type="scientific">Caballeronia choica</name>
    <dbReference type="NCBI Taxonomy" id="326476"/>
    <lineage>
        <taxon>Bacteria</taxon>
        <taxon>Pseudomonadati</taxon>
        <taxon>Pseudomonadota</taxon>
        <taxon>Betaproteobacteria</taxon>
        <taxon>Burkholderiales</taxon>
        <taxon>Burkholderiaceae</taxon>
        <taxon>Caballeronia</taxon>
    </lineage>
</organism>
<dbReference type="OrthoDB" id="100544at2"/>
<name>A0A158L291_9BURK</name>
<gene>
    <name evidence="5" type="ORF">AWB68_08214</name>
</gene>
<feature type="domain" description="PNPLA" evidence="4">
    <location>
        <begin position="70"/>
        <end position="157"/>
    </location>
</feature>
<dbReference type="PANTHER" id="PTHR10728:SF40">
    <property type="entry name" value="PATATIN FAMILY PROTEIN"/>
    <property type="match status" value="1"/>
</dbReference>
<dbReference type="Proteomes" id="UP000054770">
    <property type="component" value="Unassembled WGS sequence"/>
</dbReference>
<keyword evidence="3" id="KW-0812">Transmembrane</keyword>
<feature type="transmembrane region" description="Helical" evidence="3">
    <location>
        <begin position="443"/>
        <end position="465"/>
    </location>
</feature>
<keyword evidence="6" id="KW-1185">Reference proteome</keyword>
<keyword evidence="3" id="KW-1133">Transmembrane helix</keyword>
<evidence type="ECO:0000256" key="3">
    <source>
        <dbReference type="SAM" id="Phobius"/>
    </source>
</evidence>
<evidence type="ECO:0000259" key="4">
    <source>
        <dbReference type="Pfam" id="PF01734"/>
    </source>
</evidence>
<feature type="transmembrane region" description="Helical" evidence="3">
    <location>
        <begin position="230"/>
        <end position="250"/>
    </location>
</feature>
<dbReference type="EMBL" id="FCON02000254">
    <property type="protein sequence ID" value="SAL86950.1"/>
    <property type="molecule type" value="Genomic_DNA"/>
</dbReference>
<dbReference type="InterPro" id="IPR002641">
    <property type="entry name" value="PNPLA_dom"/>
</dbReference>
<feature type="transmembrane region" description="Helical" evidence="3">
    <location>
        <begin position="361"/>
        <end position="387"/>
    </location>
</feature>
<dbReference type="AlphaFoldDB" id="A0A158L291"/>